<sequence>MVVITAARILLFMGILNVCPGMSIPEDMEILTGFEFGSSNIELTSEDDGFYERRSLLEPLHYRAIRDKRELHYRVLESPGLHSHFRPEDANVMHNSLKKRIRRDLQANENSVSITHQDETNDGTEIPLAEKQVMNDPEHIMPEQWVKPDKIAGIPGQIINRQADSDADASSIINKGLNSRAPRVNFITQQTKSTELSTEGQSGGSGKVIRELYRRPMQRTYYLGPATRDYDSYMAPSQSPIFPQVYDKYDPFHRDMMDRLHPPSPHRYDQYYQRRYDMDYDSYYPRYKFPYFYYYPDKRYDTPLYYRNRNYIYTNDITDLGSTVGPNYEASLKPLSILSSAGPTLRNRRIIYYATLPEIVRKPVNLAVDYRVNKYNRNRFESLYTTRVPPLPNGHNELRVSNAHDRKEDKYVSSNPIKIVREAGISRHRDKEIPTAQDQRSLYENNFTNQQKKWSSFPR</sequence>
<dbReference type="STRING" id="74873.A0A084W098"/>
<feature type="signal peptide" evidence="1">
    <location>
        <begin position="1"/>
        <end position="21"/>
    </location>
</feature>
<gene>
    <name evidence="2" type="ORF">ZHAS_00011585</name>
</gene>
<dbReference type="EMBL" id="KE525262">
    <property type="protein sequence ID" value="KFB43642.1"/>
    <property type="molecule type" value="Genomic_DNA"/>
</dbReference>
<accession>A0A084W098</accession>
<reference evidence="3" key="2">
    <citation type="submission" date="2020-05" db="UniProtKB">
        <authorList>
            <consortium name="EnsemblMetazoa"/>
        </authorList>
    </citation>
    <scope>IDENTIFICATION</scope>
</reference>
<keyword evidence="1" id="KW-0732">Signal</keyword>
<protein>
    <submittedName>
        <fullName evidence="2 3">Uncharacterized protein</fullName>
    </submittedName>
</protein>
<reference evidence="2 4" key="1">
    <citation type="journal article" date="2014" name="BMC Genomics">
        <title>Genome sequence of Anopheles sinensis provides insight into genetics basis of mosquito competence for malaria parasites.</title>
        <authorList>
            <person name="Zhou D."/>
            <person name="Zhang D."/>
            <person name="Ding G."/>
            <person name="Shi L."/>
            <person name="Hou Q."/>
            <person name="Ye Y."/>
            <person name="Xu Y."/>
            <person name="Zhou H."/>
            <person name="Xiong C."/>
            <person name="Li S."/>
            <person name="Yu J."/>
            <person name="Hong S."/>
            <person name="Yu X."/>
            <person name="Zou P."/>
            <person name="Chen C."/>
            <person name="Chang X."/>
            <person name="Wang W."/>
            <person name="Lv Y."/>
            <person name="Sun Y."/>
            <person name="Ma L."/>
            <person name="Shen B."/>
            <person name="Zhu C."/>
        </authorList>
    </citation>
    <scope>NUCLEOTIDE SEQUENCE [LARGE SCALE GENOMIC DNA]</scope>
</reference>
<dbReference type="Proteomes" id="UP000030765">
    <property type="component" value="Unassembled WGS sequence"/>
</dbReference>
<keyword evidence="4" id="KW-1185">Reference proteome</keyword>
<dbReference type="OMA" id="YEYPAAP"/>
<dbReference type="OrthoDB" id="7671074at2759"/>
<evidence type="ECO:0000313" key="4">
    <source>
        <dbReference type="Proteomes" id="UP000030765"/>
    </source>
</evidence>
<organism evidence="2">
    <name type="scientific">Anopheles sinensis</name>
    <name type="common">Mosquito</name>
    <dbReference type="NCBI Taxonomy" id="74873"/>
    <lineage>
        <taxon>Eukaryota</taxon>
        <taxon>Metazoa</taxon>
        <taxon>Ecdysozoa</taxon>
        <taxon>Arthropoda</taxon>
        <taxon>Hexapoda</taxon>
        <taxon>Insecta</taxon>
        <taxon>Pterygota</taxon>
        <taxon>Neoptera</taxon>
        <taxon>Endopterygota</taxon>
        <taxon>Diptera</taxon>
        <taxon>Nematocera</taxon>
        <taxon>Culicoidea</taxon>
        <taxon>Culicidae</taxon>
        <taxon>Anophelinae</taxon>
        <taxon>Anopheles</taxon>
    </lineage>
</organism>
<dbReference type="VEuPathDB" id="VectorBase:ASIC011585"/>
<evidence type="ECO:0000313" key="3">
    <source>
        <dbReference type="EnsemblMetazoa" id="ASIC011585-PA"/>
    </source>
</evidence>
<proteinExistence type="predicted"/>
<dbReference type="EnsemblMetazoa" id="ASIC011585-RA">
    <property type="protein sequence ID" value="ASIC011585-PA"/>
    <property type="gene ID" value="ASIC011585"/>
</dbReference>
<dbReference type="EMBL" id="ATLV01019105">
    <property type="status" value="NOT_ANNOTATED_CDS"/>
    <property type="molecule type" value="Genomic_DNA"/>
</dbReference>
<dbReference type="VEuPathDB" id="VectorBase:ASIS021994"/>
<feature type="chain" id="PRO_5001784164" evidence="1">
    <location>
        <begin position="22"/>
        <end position="459"/>
    </location>
</feature>
<dbReference type="AlphaFoldDB" id="A0A084W098"/>
<evidence type="ECO:0000313" key="2">
    <source>
        <dbReference type="EMBL" id="KFB43642.1"/>
    </source>
</evidence>
<name>A0A084W098_ANOSI</name>
<evidence type="ECO:0000256" key="1">
    <source>
        <dbReference type="SAM" id="SignalP"/>
    </source>
</evidence>